<evidence type="ECO:0008006" key="3">
    <source>
        <dbReference type="Google" id="ProtNLM"/>
    </source>
</evidence>
<organism evidence="1 2">
    <name type="scientific">Hibiscus sabdariffa</name>
    <name type="common">roselle</name>
    <dbReference type="NCBI Taxonomy" id="183260"/>
    <lineage>
        <taxon>Eukaryota</taxon>
        <taxon>Viridiplantae</taxon>
        <taxon>Streptophyta</taxon>
        <taxon>Embryophyta</taxon>
        <taxon>Tracheophyta</taxon>
        <taxon>Spermatophyta</taxon>
        <taxon>Magnoliopsida</taxon>
        <taxon>eudicotyledons</taxon>
        <taxon>Gunneridae</taxon>
        <taxon>Pentapetalae</taxon>
        <taxon>rosids</taxon>
        <taxon>malvids</taxon>
        <taxon>Malvales</taxon>
        <taxon>Malvaceae</taxon>
        <taxon>Malvoideae</taxon>
        <taxon>Hibiscus</taxon>
    </lineage>
</organism>
<evidence type="ECO:0000313" key="2">
    <source>
        <dbReference type="Proteomes" id="UP001396334"/>
    </source>
</evidence>
<sequence length="156" mass="17817">MQPNSNYDFTETIIMGKKVGKRLYRLIKVLRTKVYITDSSSFKQLVKELTGYQSRITDIPVEVVKASVMENIEIAGLAISATSLDSFETFEQAFQLEEIRKRPDAGGRPGHVDVRSHAFVNKPRTYPGFLMPMIMSRILGTLIEQETSLFDYELLY</sequence>
<gene>
    <name evidence="1" type="ORF">V6N11_046025</name>
</gene>
<evidence type="ECO:0000313" key="1">
    <source>
        <dbReference type="EMBL" id="KAK8994958.1"/>
    </source>
</evidence>
<dbReference type="Proteomes" id="UP001396334">
    <property type="component" value="Unassembled WGS sequence"/>
</dbReference>
<proteinExistence type="predicted"/>
<dbReference type="EMBL" id="JBBPBN010000047">
    <property type="protein sequence ID" value="KAK8994958.1"/>
    <property type="molecule type" value="Genomic_DNA"/>
</dbReference>
<comment type="caution">
    <text evidence="1">The sequence shown here is derived from an EMBL/GenBank/DDBJ whole genome shotgun (WGS) entry which is preliminary data.</text>
</comment>
<accession>A0ABR2Q2P4</accession>
<reference evidence="1 2" key="1">
    <citation type="journal article" date="2024" name="G3 (Bethesda)">
        <title>Genome assembly of Hibiscus sabdariffa L. provides insights into metabolisms of medicinal natural products.</title>
        <authorList>
            <person name="Kim T."/>
        </authorList>
    </citation>
    <scope>NUCLEOTIDE SEQUENCE [LARGE SCALE GENOMIC DNA]</scope>
    <source>
        <strain evidence="1">TK-2024</strain>
        <tissue evidence="1">Old leaves</tissue>
    </source>
</reference>
<keyword evidence="2" id="KW-1185">Reference proteome</keyword>
<protein>
    <recommendedName>
        <fullName evidence="3">VQ domain-containing protein</fullName>
    </recommendedName>
</protein>
<name>A0ABR2Q2P4_9ROSI</name>